<dbReference type="Gene3D" id="2.40.170.20">
    <property type="entry name" value="TonB-dependent receptor, beta-barrel domain"/>
    <property type="match status" value="1"/>
</dbReference>
<dbReference type="InterPro" id="IPR012910">
    <property type="entry name" value="Plug_dom"/>
</dbReference>
<dbReference type="InterPro" id="IPR000531">
    <property type="entry name" value="Beta-barrel_TonB"/>
</dbReference>
<keyword evidence="5 12" id="KW-0812">Transmembrane</keyword>
<dbReference type="EMBL" id="FLQX01000096">
    <property type="protein sequence ID" value="SBT05415.1"/>
    <property type="molecule type" value="Genomic_DNA"/>
</dbReference>
<dbReference type="InterPro" id="IPR036942">
    <property type="entry name" value="Beta-barrel_TonB_sf"/>
</dbReference>
<evidence type="ECO:0000259" key="15">
    <source>
        <dbReference type="Pfam" id="PF07715"/>
    </source>
</evidence>
<evidence type="ECO:0000256" key="4">
    <source>
        <dbReference type="ARBA" id="ARBA00022452"/>
    </source>
</evidence>
<evidence type="ECO:0000259" key="14">
    <source>
        <dbReference type="Pfam" id="PF00593"/>
    </source>
</evidence>
<keyword evidence="8 13" id="KW-0798">TonB box</keyword>
<evidence type="ECO:0000256" key="10">
    <source>
        <dbReference type="ARBA" id="ARBA00023170"/>
    </source>
</evidence>
<name>A0A1A8XJV4_9PROT</name>
<accession>A0A1A8XJV4</accession>
<dbReference type="AlphaFoldDB" id="A0A1A8XJV4"/>
<keyword evidence="6" id="KW-0732">Signal</keyword>
<keyword evidence="10 16" id="KW-0675">Receptor</keyword>
<dbReference type="InterPro" id="IPR037066">
    <property type="entry name" value="Plug_dom_sf"/>
</dbReference>
<evidence type="ECO:0000256" key="5">
    <source>
        <dbReference type="ARBA" id="ARBA00022692"/>
    </source>
</evidence>
<dbReference type="PROSITE" id="PS52016">
    <property type="entry name" value="TONB_DEPENDENT_REC_3"/>
    <property type="match status" value="1"/>
</dbReference>
<evidence type="ECO:0000256" key="8">
    <source>
        <dbReference type="ARBA" id="ARBA00023077"/>
    </source>
</evidence>
<evidence type="ECO:0000256" key="2">
    <source>
        <dbReference type="ARBA" id="ARBA00009810"/>
    </source>
</evidence>
<comment type="similarity">
    <text evidence="2 12 13">Belongs to the TonB-dependent receptor family.</text>
</comment>
<keyword evidence="3 12" id="KW-0813">Transport</keyword>
<feature type="domain" description="TonB-dependent receptor plug" evidence="15">
    <location>
        <begin position="57"/>
        <end position="162"/>
    </location>
</feature>
<evidence type="ECO:0000256" key="9">
    <source>
        <dbReference type="ARBA" id="ARBA00023136"/>
    </source>
</evidence>
<evidence type="ECO:0000256" key="13">
    <source>
        <dbReference type="RuleBase" id="RU003357"/>
    </source>
</evidence>
<sequence>MPPNKVHAACAARLASFATLVVAFVVFVALFPAAGYADDLQVDPIVVTATRQATRTSELTSDVSVITRDEIDQAGESTLAKLLARQPGIQYVENGGAGTNSGIFIRGANTNQSIVLIDGQRIGSATSGSPALSRIPLDQIERIEILRGPASSLYGADAIGGVIQIFTRRGEGPTRVNATTGYGSYGTTDTTIGVSGGSDLISYSVQAGYLDTSGFSAINNRRSVYFNPDRDGYYNKNLSANLAVRPAAGQEIGVNLLASQGTNQYDSNDFSPAGAAQNFNSDQTIGSFSMYSRNRLNQAWTSTLRVGRSTDDTTDYAGNIKSSRFRTDMDLASWQNDIKLPVGEALLAAEYLKQKVSGTTDYEVNERIIRSVLAGWNGRLDEHRLQLNVRRDDNSQFGAETTGSASYGYQFTPEWRAHVSYGTAFHAPTFNDLYYPGFGNPDLKPETAKNSEVGVNWERGSHRFSAVLFNNDLTNLIQLRPPTYAPVNVSQALLRGATLTYDGRFSPWALGVVLDFLDPRNEEQGANNGNRLPRRAEQQMSSYVTRTLGQWELRAEWQLVGNRYEDPANLKRLGGYGLVNVYADYRLQRDWAFFVRANNIFDKAYETAADFATAGANIFVGVRYAPK</sequence>
<evidence type="ECO:0000256" key="3">
    <source>
        <dbReference type="ARBA" id="ARBA00022448"/>
    </source>
</evidence>
<comment type="subcellular location">
    <subcellularLocation>
        <location evidence="1 12">Cell outer membrane</location>
        <topology evidence="1 12">Multi-pass membrane protein</topology>
    </subcellularLocation>
</comment>
<dbReference type="Proteomes" id="UP000199169">
    <property type="component" value="Unassembled WGS sequence"/>
</dbReference>
<dbReference type="Gene3D" id="2.170.130.10">
    <property type="entry name" value="TonB-dependent receptor, plug domain"/>
    <property type="match status" value="1"/>
</dbReference>
<dbReference type="GO" id="GO:0015889">
    <property type="term" value="P:cobalamin transport"/>
    <property type="evidence" value="ECO:0007669"/>
    <property type="project" value="TreeGrafter"/>
</dbReference>
<organism evidence="16 17">
    <name type="scientific">Candidatus Accumulibacter aalborgensis</name>
    <dbReference type="NCBI Taxonomy" id="1860102"/>
    <lineage>
        <taxon>Bacteria</taxon>
        <taxon>Pseudomonadati</taxon>
        <taxon>Pseudomonadota</taxon>
        <taxon>Betaproteobacteria</taxon>
        <taxon>Candidatus Accumulibacter</taxon>
    </lineage>
</organism>
<dbReference type="RefSeq" id="WP_186406551.1">
    <property type="nucleotide sequence ID" value="NZ_FLQX01000096.1"/>
</dbReference>
<evidence type="ECO:0000256" key="12">
    <source>
        <dbReference type="PROSITE-ProRule" id="PRU01360"/>
    </source>
</evidence>
<dbReference type="PANTHER" id="PTHR30069:SF53">
    <property type="entry name" value="COLICIN I RECEPTOR-RELATED"/>
    <property type="match status" value="1"/>
</dbReference>
<dbReference type="InterPro" id="IPR039426">
    <property type="entry name" value="TonB-dep_rcpt-like"/>
</dbReference>
<keyword evidence="4 12" id="KW-1134">Transmembrane beta strand</keyword>
<keyword evidence="17" id="KW-1185">Reference proteome</keyword>
<dbReference type="GO" id="GO:0006811">
    <property type="term" value="P:monoatomic ion transport"/>
    <property type="evidence" value="ECO:0007669"/>
    <property type="project" value="UniProtKB-KW"/>
</dbReference>
<evidence type="ECO:0000313" key="17">
    <source>
        <dbReference type="Proteomes" id="UP000199169"/>
    </source>
</evidence>
<evidence type="ECO:0000313" key="16">
    <source>
        <dbReference type="EMBL" id="SBT05415.1"/>
    </source>
</evidence>
<dbReference type="STRING" id="1860102.ACCAA_210008"/>
<dbReference type="SUPFAM" id="SSF56935">
    <property type="entry name" value="Porins"/>
    <property type="match status" value="1"/>
</dbReference>
<proteinExistence type="inferred from homology"/>
<keyword evidence="9 12" id="KW-0472">Membrane</keyword>
<evidence type="ECO:0000256" key="1">
    <source>
        <dbReference type="ARBA" id="ARBA00004571"/>
    </source>
</evidence>
<dbReference type="CDD" id="cd01347">
    <property type="entry name" value="ligand_gated_channel"/>
    <property type="match status" value="1"/>
</dbReference>
<evidence type="ECO:0000256" key="11">
    <source>
        <dbReference type="ARBA" id="ARBA00023237"/>
    </source>
</evidence>
<reference evidence="16 17" key="1">
    <citation type="submission" date="2016-06" db="EMBL/GenBank/DDBJ databases">
        <authorList>
            <person name="Kjaerup R.B."/>
            <person name="Dalgaard T.S."/>
            <person name="Juul-Madsen H.R."/>
        </authorList>
    </citation>
    <scope>NUCLEOTIDE SEQUENCE [LARGE SCALE GENOMIC DNA]</scope>
    <source>
        <strain evidence="16">3</strain>
    </source>
</reference>
<protein>
    <submittedName>
        <fullName evidence="16">TonB-dependent receptor</fullName>
    </submittedName>
</protein>
<dbReference type="Pfam" id="PF00593">
    <property type="entry name" value="TonB_dep_Rec_b-barrel"/>
    <property type="match status" value="1"/>
</dbReference>
<keyword evidence="11 12" id="KW-0998">Cell outer membrane</keyword>
<feature type="domain" description="TonB-dependent receptor-like beta-barrel" evidence="14">
    <location>
        <begin position="202"/>
        <end position="600"/>
    </location>
</feature>
<gene>
    <name evidence="16" type="ORF">ACCAA_210008</name>
</gene>
<keyword evidence="7" id="KW-0406">Ion transport</keyword>
<dbReference type="Pfam" id="PF07715">
    <property type="entry name" value="Plug"/>
    <property type="match status" value="1"/>
</dbReference>
<evidence type="ECO:0000256" key="7">
    <source>
        <dbReference type="ARBA" id="ARBA00023065"/>
    </source>
</evidence>
<dbReference type="PANTHER" id="PTHR30069">
    <property type="entry name" value="TONB-DEPENDENT OUTER MEMBRANE RECEPTOR"/>
    <property type="match status" value="1"/>
</dbReference>
<evidence type="ECO:0000256" key="6">
    <source>
        <dbReference type="ARBA" id="ARBA00022729"/>
    </source>
</evidence>
<dbReference type="GO" id="GO:0009279">
    <property type="term" value="C:cell outer membrane"/>
    <property type="evidence" value="ECO:0007669"/>
    <property type="project" value="UniProtKB-SubCell"/>
</dbReference>